<sequence length="103" mass="11786">MEALFLVVVSPKADDRNAFNAASPLRYGHVLKKRYQANIRYQYSNMFQLGIHIRSNETSGDGAIETTSATQSEQLVKLRARYVFDDVLEDFRRKDVECGLGRK</sequence>
<dbReference type="Proteomes" id="UP000293823">
    <property type="component" value="Unassembled WGS sequence"/>
</dbReference>
<proteinExistence type="predicted"/>
<organism evidence="1 2">
    <name type="scientific">Alternaria arborescens</name>
    <dbReference type="NCBI Taxonomy" id="156630"/>
    <lineage>
        <taxon>Eukaryota</taxon>
        <taxon>Fungi</taxon>
        <taxon>Dikarya</taxon>
        <taxon>Ascomycota</taxon>
        <taxon>Pezizomycotina</taxon>
        <taxon>Dothideomycetes</taxon>
        <taxon>Pleosporomycetidae</taxon>
        <taxon>Pleosporales</taxon>
        <taxon>Pleosporineae</taxon>
        <taxon>Pleosporaceae</taxon>
        <taxon>Alternaria</taxon>
        <taxon>Alternaria sect. Alternaria</taxon>
    </lineage>
</organism>
<dbReference type="EMBL" id="PEJP01000015">
    <property type="protein sequence ID" value="RYO67348.1"/>
    <property type="molecule type" value="Genomic_DNA"/>
</dbReference>
<accession>A0A4V1X6Q9</accession>
<evidence type="ECO:0000313" key="2">
    <source>
        <dbReference type="Proteomes" id="UP000293823"/>
    </source>
</evidence>
<comment type="caution">
    <text evidence="1">The sequence shown here is derived from an EMBL/GenBank/DDBJ whole genome shotgun (WGS) entry which is preliminary data.</text>
</comment>
<keyword evidence="2" id="KW-1185">Reference proteome</keyword>
<gene>
    <name evidence="1" type="ORF">AA0113_g4503</name>
</gene>
<protein>
    <submittedName>
        <fullName evidence="1">Uncharacterized protein</fullName>
    </submittedName>
</protein>
<reference evidence="2" key="1">
    <citation type="journal article" date="2019" name="bioRxiv">
        <title>Genomics, evolutionary history and diagnostics of the Alternaria alternata species group including apple and Asian pear pathotypes.</title>
        <authorList>
            <person name="Armitage A.D."/>
            <person name="Cockerton H.M."/>
            <person name="Sreenivasaprasad S."/>
            <person name="Woodhall J.W."/>
            <person name="Lane C.R."/>
            <person name="Harrison R.J."/>
            <person name="Clarkson J.P."/>
        </authorList>
    </citation>
    <scope>NUCLEOTIDE SEQUENCE [LARGE SCALE GENOMIC DNA]</scope>
    <source>
        <strain evidence="2">RGR 97.0016</strain>
    </source>
</reference>
<evidence type="ECO:0000313" key="1">
    <source>
        <dbReference type="EMBL" id="RYO67348.1"/>
    </source>
</evidence>
<dbReference type="AlphaFoldDB" id="A0A4V1X6Q9"/>
<name>A0A4V1X6Q9_9PLEO</name>